<proteinExistence type="predicted"/>
<name>Q0GBV0_9CAUD</name>
<accession>Q0GBV0</accession>
<dbReference type="GeneID" id="5142314"/>
<sequence>MALSEYTDEELKDELIKRQVVQPKYMLNIQRMDDNLFVSYGDGQKWLVIEHGATRWDLRPEELRQLSIMVSTVRHNGKQEKTNRKS</sequence>
<organism evidence="1 2">
    <name type="scientific">Phormidium phage Pf-WMP4</name>
    <dbReference type="NCBI Taxonomy" id="2913979"/>
    <lineage>
        <taxon>Viruses</taxon>
        <taxon>Duplodnaviria</taxon>
        <taxon>Heunggongvirae</taxon>
        <taxon>Uroviricota</taxon>
        <taxon>Caudoviricetes</taxon>
        <taxon>Saffermanviridae</taxon>
        <taxon>Wumpquatrovirus</taxon>
        <taxon>Wumpquatrovirus WMP4</taxon>
    </lineage>
</organism>
<evidence type="ECO:0000313" key="1">
    <source>
        <dbReference type="EMBL" id="ABI33160.1"/>
    </source>
</evidence>
<evidence type="ECO:0000313" key="2">
    <source>
        <dbReference type="Proteomes" id="UP000000911"/>
    </source>
</evidence>
<keyword evidence="2" id="KW-1185">Reference proteome</keyword>
<dbReference type="KEGG" id="vg:5142314"/>
<reference evidence="1 2" key="1">
    <citation type="journal article" date="2007" name="Virology">
        <title>Cyanophage Pf-WMP4, a T7-like phage infecting the freshwater cyanobacterium Phormidium foveolarum: complete genome sequence and DNA translocation.</title>
        <authorList>
            <person name="Liu X."/>
            <person name="Shi M."/>
            <person name="Kong S."/>
            <person name="Gao Y."/>
            <person name="An C."/>
        </authorList>
    </citation>
    <scope>NUCLEOTIDE SEQUENCE</scope>
</reference>
<protein>
    <submittedName>
        <fullName evidence="1">PfWMP4_16</fullName>
    </submittedName>
</protein>
<dbReference type="RefSeq" id="YP_762646.1">
    <property type="nucleotide sequence ID" value="NC_008367.1"/>
</dbReference>
<dbReference type="EMBL" id="DQ875742">
    <property type="protein sequence ID" value="ABI33160.1"/>
    <property type="molecule type" value="Genomic_DNA"/>
</dbReference>
<dbReference type="Proteomes" id="UP000000911">
    <property type="component" value="Segment"/>
</dbReference>